<dbReference type="InterPro" id="IPR036097">
    <property type="entry name" value="HisK_dim/P_sf"/>
</dbReference>
<evidence type="ECO:0000256" key="14">
    <source>
        <dbReference type="SAM" id="Coils"/>
    </source>
</evidence>
<evidence type="ECO:0000259" key="16">
    <source>
        <dbReference type="PROSITE" id="PS50109"/>
    </source>
</evidence>
<reference evidence="18 19" key="1">
    <citation type="submission" date="2023-07" db="EMBL/GenBank/DDBJ databases">
        <title>Genomic Encyclopedia of Type Strains, Phase IV (KMG-IV): sequencing the most valuable type-strain genomes for metagenomic binning, comparative biology and taxonomic classification.</title>
        <authorList>
            <person name="Goeker M."/>
        </authorList>
    </citation>
    <scope>NUCLEOTIDE SEQUENCE [LARGE SCALE GENOMIC DNA]</scope>
    <source>
        <strain evidence="18 19">DSM 16980</strain>
    </source>
</reference>
<evidence type="ECO:0000256" key="7">
    <source>
        <dbReference type="ARBA" id="ARBA00022692"/>
    </source>
</evidence>
<keyword evidence="5" id="KW-0597">Phosphoprotein</keyword>
<evidence type="ECO:0000256" key="12">
    <source>
        <dbReference type="ARBA" id="ARBA00023012"/>
    </source>
</evidence>
<dbReference type="CDD" id="cd00075">
    <property type="entry name" value="HATPase"/>
    <property type="match status" value="1"/>
</dbReference>
<sequence length="502" mass="56427">MQVRDISIKKRLLIVNFMMVFVPVCLLGIIGAVIFVGLRFTGTEQKSELAMLWPEKGPALSIQFAVSSLRVKAEKRNAQKLKEMLEDCHILEAQGINTLVMKDGKVIYVTDKVDSEWLQATVRQKCGSSQSTMLWDDESFTFSYTSPRSGMTIMAAGNAPFLAKGSIPENNAKEMMELLLFTILGVSMAIIIFFGGYLSRILSRQILEPLETLRYAAAEIREGNLEVQLNVSTQDELGETCQAFDRMRHELKRARETKEKYEVNRKELIAGISHDLSTPLTSLKGYASGILDGIARTPEKQKHYTEMIYHTACSMEKLVESLFLFSKLDLGRVPFRLEKVDICLYFKDFIAESYDQMYERGLKLEFRGIEEQTIVGIDRLQFQRVVENLLENSLKYKKNDTVSVQIILSRQAENLKISFVDDGIGVTGKDLSRLFDSFYRTDPARANVANGSGLGLAIVKQIVAGLKGTIWAEQTPGGGLTICILLPIVRGDKHEENIDCGR</sequence>
<evidence type="ECO:0000256" key="1">
    <source>
        <dbReference type="ARBA" id="ARBA00000085"/>
    </source>
</evidence>
<keyword evidence="4" id="KW-1003">Cell membrane</keyword>
<dbReference type="SUPFAM" id="SSF158472">
    <property type="entry name" value="HAMP domain-like"/>
    <property type="match status" value="1"/>
</dbReference>
<evidence type="ECO:0000256" key="9">
    <source>
        <dbReference type="ARBA" id="ARBA00022777"/>
    </source>
</evidence>
<dbReference type="Pfam" id="PF00512">
    <property type="entry name" value="HisKA"/>
    <property type="match status" value="1"/>
</dbReference>
<keyword evidence="10" id="KW-0067">ATP-binding</keyword>
<dbReference type="PANTHER" id="PTHR45528:SF1">
    <property type="entry name" value="SENSOR HISTIDINE KINASE CPXA"/>
    <property type="match status" value="1"/>
</dbReference>
<dbReference type="PANTHER" id="PTHR45528">
    <property type="entry name" value="SENSOR HISTIDINE KINASE CPXA"/>
    <property type="match status" value="1"/>
</dbReference>
<dbReference type="InterPro" id="IPR004358">
    <property type="entry name" value="Sig_transdc_His_kin-like_C"/>
</dbReference>
<evidence type="ECO:0000256" key="13">
    <source>
        <dbReference type="ARBA" id="ARBA00023136"/>
    </source>
</evidence>
<evidence type="ECO:0000259" key="17">
    <source>
        <dbReference type="PROSITE" id="PS50885"/>
    </source>
</evidence>
<dbReference type="InterPro" id="IPR036890">
    <property type="entry name" value="HATPase_C_sf"/>
</dbReference>
<dbReference type="InterPro" id="IPR003661">
    <property type="entry name" value="HisK_dim/P_dom"/>
</dbReference>
<keyword evidence="12" id="KW-0902">Two-component regulatory system</keyword>
<proteinExistence type="predicted"/>
<feature type="transmembrane region" description="Helical" evidence="15">
    <location>
        <begin position="178"/>
        <end position="198"/>
    </location>
</feature>
<dbReference type="Pfam" id="PF00672">
    <property type="entry name" value="HAMP"/>
    <property type="match status" value="1"/>
</dbReference>
<evidence type="ECO:0000256" key="4">
    <source>
        <dbReference type="ARBA" id="ARBA00022475"/>
    </source>
</evidence>
<dbReference type="Pfam" id="PF02518">
    <property type="entry name" value="HATPase_c"/>
    <property type="match status" value="1"/>
</dbReference>
<dbReference type="PRINTS" id="PR00344">
    <property type="entry name" value="BCTRLSENSOR"/>
</dbReference>
<evidence type="ECO:0000256" key="2">
    <source>
        <dbReference type="ARBA" id="ARBA00004651"/>
    </source>
</evidence>
<keyword evidence="11 15" id="KW-1133">Transmembrane helix</keyword>
<comment type="catalytic activity">
    <reaction evidence="1">
        <text>ATP + protein L-histidine = ADP + protein N-phospho-L-histidine.</text>
        <dbReference type="EC" id="2.7.13.3"/>
    </reaction>
</comment>
<keyword evidence="14" id="KW-0175">Coiled coil</keyword>
<dbReference type="PROSITE" id="PS50109">
    <property type="entry name" value="HIS_KIN"/>
    <property type="match status" value="1"/>
</dbReference>
<evidence type="ECO:0000256" key="3">
    <source>
        <dbReference type="ARBA" id="ARBA00012438"/>
    </source>
</evidence>
<evidence type="ECO:0000313" key="18">
    <source>
        <dbReference type="EMBL" id="MDQ0202723.1"/>
    </source>
</evidence>
<dbReference type="InterPro" id="IPR003660">
    <property type="entry name" value="HAMP_dom"/>
</dbReference>
<gene>
    <name evidence="18" type="ORF">J2S01_000416</name>
</gene>
<keyword evidence="8" id="KW-0547">Nucleotide-binding</keyword>
<feature type="domain" description="Histidine kinase" evidence="16">
    <location>
        <begin position="271"/>
        <end position="490"/>
    </location>
</feature>
<dbReference type="Proteomes" id="UP001239167">
    <property type="component" value="Unassembled WGS sequence"/>
</dbReference>
<feature type="transmembrane region" description="Helical" evidence="15">
    <location>
        <begin position="12"/>
        <end position="38"/>
    </location>
</feature>
<dbReference type="InterPro" id="IPR005467">
    <property type="entry name" value="His_kinase_dom"/>
</dbReference>
<evidence type="ECO:0000256" key="11">
    <source>
        <dbReference type="ARBA" id="ARBA00022989"/>
    </source>
</evidence>
<dbReference type="Gene3D" id="3.30.565.10">
    <property type="entry name" value="Histidine kinase-like ATPase, C-terminal domain"/>
    <property type="match status" value="1"/>
</dbReference>
<comment type="subcellular location">
    <subcellularLocation>
        <location evidence="2">Cell membrane</location>
        <topology evidence="2">Multi-pass membrane protein</topology>
    </subcellularLocation>
</comment>
<dbReference type="EC" id="2.7.13.3" evidence="3"/>
<evidence type="ECO:0000256" key="15">
    <source>
        <dbReference type="SAM" id="Phobius"/>
    </source>
</evidence>
<dbReference type="SUPFAM" id="SSF47384">
    <property type="entry name" value="Homodimeric domain of signal transducing histidine kinase"/>
    <property type="match status" value="1"/>
</dbReference>
<evidence type="ECO:0000256" key="5">
    <source>
        <dbReference type="ARBA" id="ARBA00022553"/>
    </source>
</evidence>
<feature type="domain" description="HAMP" evidence="17">
    <location>
        <begin position="204"/>
        <end position="256"/>
    </location>
</feature>
<dbReference type="SMART" id="SM00304">
    <property type="entry name" value="HAMP"/>
    <property type="match status" value="1"/>
</dbReference>
<dbReference type="CDD" id="cd00082">
    <property type="entry name" value="HisKA"/>
    <property type="match status" value="1"/>
</dbReference>
<keyword evidence="7 15" id="KW-0812">Transmembrane</keyword>
<keyword evidence="9 18" id="KW-0418">Kinase</keyword>
<dbReference type="SMART" id="SM00387">
    <property type="entry name" value="HATPase_c"/>
    <property type="match status" value="1"/>
</dbReference>
<name>A0ABT9Y510_9FIRM</name>
<evidence type="ECO:0000313" key="19">
    <source>
        <dbReference type="Proteomes" id="UP001239167"/>
    </source>
</evidence>
<dbReference type="EMBL" id="JAUSUE010000002">
    <property type="protein sequence ID" value="MDQ0202723.1"/>
    <property type="molecule type" value="Genomic_DNA"/>
</dbReference>
<dbReference type="InterPro" id="IPR050398">
    <property type="entry name" value="HssS/ArlS-like"/>
</dbReference>
<dbReference type="Gene3D" id="1.10.287.130">
    <property type="match status" value="1"/>
</dbReference>
<feature type="coiled-coil region" evidence="14">
    <location>
        <begin position="244"/>
        <end position="271"/>
    </location>
</feature>
<protein>
    <recommendedName>
        <fullName evidence="3">histidine kinase</fullName>
        <ecNumber evidence="3">2.7.13.3</ecNumber>
    </recommendedName>
</protein>
<organism evidence="18 19">
    <name type="scientific">Pectinatus haikarae</name>
    <dbReference type="NCBI Taxonomy" id="349096"/>
    <lineage>
        <taxon>Bacteria</taxon>
        <taxon>Bacillati</taxon>
        <taxon>Bacillota</taxon>
        <taxon>Negativicutes</taxon>
        <taxon>Selenomonadales</taxon>
        <taxon>Selenomonadaceae</taxon>
        <taxon>Pectinatus</taxon>
    </lineage>
</organism>
<dbReference type="InterPro" id="IPR003594">
    <property type="entry name" value="HATPase_dom"/>
</dbReference>
<comment type="caution">
    <text evidence="18">The sequence shown here is derived from an EMBL/GenBank/DDBJ whole genome shotgun (WGS) entry which is preliminary data.</text>
</comment>
<evidence type="ECO:0000256" key="8">
    <source>
        <dbReference type="ARBA" id="ARBA00022741"/>
    </source>
</evidence>
<accession>A0ABT9Y510</accession>
<keyword evidence="13 15" id="KW-0472">Membrane</keyword>
<dbReference type="CDD" id="cd06225">
    <property type="entry name" value="HAMP"/>
    <property type="match status" value="1"/>
</dbReference>
<dbReference type="RefSeq" id="WP_307222645.1">
    <property type="nucleotide sequence ID" value="NZ_CP116940.1"/>
</dbReference>
<dbReference type="GO" id="GO:0016301">
    <property type="term" value="F:kinase activity"/>
    <property type="evidence" value="ECO:0007669"/>
    <property type="project" value="UniProtKB-KW"/>
</dbReference>
<evidence type="ECO:0000256" key="6">
    <source>
        <dbReference type="ARBA" id="ARBA00022679"/>
    </source>
</evidence>
<evidence type="ECO:0000256" key="10">
    <source>
        <dbReference type="ARBA" id="ARBA00022840"/>
    </source>
</evidence>
<keyword evidence="19" id="KW-1185">Reference proteome</keyword>
<keyword evidence="6" id="KW-0808">Transferase</keyword>
<dbReference type="PROSITE" id="PS50885">
    <property type="entry name" value="HAMP"/>
    <property type="match status" value="1"/>
</dbReference>
<dbReference type="SUPFAM" id="SSF55874">
    <property type="entry name" value="ATPase domain of HSP90 chaperone/DNA topoisomerase II/histidine kinase"/>
    <property type="match status" value="1"/>
</dbReference>
<dbReference type="SMART" id="SM00388">
    <property type="entry name" value="HisKA"/>
    <property type="match status" value="1"/>
</dbReference>
<dbReference type="Gene3D" id="6.10.340.10">
    <property type="match status" value="1"/>
</dbReference>